<dbReference type="InterPro" id="IPR003126">
    <property type="entry name" value="Znf_UBR"/>
</dbReference>
<dbReference type="RefSeq" id="XP_001014428.2">
    <property type="nucleotide sequence ID" value="XM_001014428.2"/>
</dbReference>
<evidence type="ECO:0000256" key="4">
    <source>
        <dbReference type="PROSITE-ProRule" id="PRU00508"/>
    </source>
</evidence>
<organism evidence="9 10">
    <name type="scientific">Tetrahymena thermophila (strain SB210)</name>
    <dbReference type="NCBI Taxonomy" id="312017"/>
    <lineage>
        <taxon>Eukaryota</taxon>
        <taxon>Sar</taxon>
        <taxon>Alveolata</taxon>
        <taxon>Ciliophora</taxon>
        <taxon>Intramacronucleata</taxon>
        <taxon>Oligohymenophorea</taxon>
        <taxon>Hymenostomatida</taxon>
        <taxon>Tetrahymenina</taxon>
        <taxon>Tetrahymenidae</taxon>
        <taxon>Tetrahymena</taxon>
    </lineage>
</organism>
<evidence type="ECO:0000256" key="5">
    <source>
        <dbReference type="RuleBase" id="RU366018"/>
    </source>
</evidence>
<keyword evidence="3 5" id="KW-0862">Zinc</keyword>
<accession>I7MIR5</accession>
<feature type="region of interest" description="Disordered" evidence="7">
    <location>
        <begin position="2212"/>
        <end position="2244"/>
    </location>
</feature>
<evidence type="ECO:0000256" key="7">
    <source>
        <dbReference type="SAM" id="MobiDB-lite"/>
    </source>
</evidence>
<dbReference type="GO" id="GO:0071596">
    <property type="term" value="P:ubiquitin-dependent protein catabolic process via the N-end rule pathway"/>
    <property type="evidence" value="ECO:0007669"/>
    <property type="project" value="UniProtKB-UniRule"/>
</dbReference>
<comment type="similarity">
    <text evidence="5">Belongs to the E3 ubiquitin-protein ligase UBR1-like family.</text>
</comment>
<protein>
    <recommendedName>
        <fullName evidence="5">E3 ubiquitin-protein ligase</fullName>
        <ecNumber evidence="5">2.3.2.27</ecNumber>
    </recommendedName>
</protein>
<dbReference type="InParanoid" id="I7MIR5"/>
<dbReference type="PANTHER" id="PTHR21497">
    <property type="entry name" value="UBIQUITIN LIGASE E3 ALPHA-RELATED"/>
    <property type="match status" value="1"/>
</dbReference>
<dbReference type="GO" id="GO:0005737">
    <property type="term" value="C:cytoplasm"/>
    <property type="evidence" value="ECO:0007669"/>
    <property type="project" value="TreeGrafter"/>
</dbReference>
<sequence>MSNNQQYKEHLEKAQQNFQSNDEGGGGGQQRNQIGQQVGGKARNNQQAQIDQFQRFLNSQGGEQYYSRQKRKPQGQGKTIENLIKRIFQSTAKFEEFNKLCQQQKRSICSNMIGKSDLYFQCFDCNKENQDTILCQSCFVKGSHTYHKVVYFNDMDDGGQCDCGDASQKYPTFCEDHPVKKKETEHEKQRMLALISPEIREKITEYFEQEFIKVFKALDTAKSGQCFSISQDIFQLLNNMIYLMNNRVPMIYLISDLLTKHLDFQPASYEKHIQDQIITINQSPYPSFLSKNKKTSKKKRQSKEIKDENNSQNITSSQNIYQSSSTGLAQEDGIFGSQFSLSSRFPQGAINFKENSSTKQINNSGIQNNLQRQEGDNTLLQQMTSSIGGLINQQMINQNNGFNLNDLSYLFQQQQKSTLENALTANQQILSNSTASQNYFAQDNFFPQNSDPILQASVVSSSNLGGITSLNNLSDIQVSQNLNQHNQYGYNNTATPTTPYNTGLNMSQYIYASPFITNIGGNIMQTPFAFQQMASPSPFWTYSPYIPQQIPQFGNKQDQNFVLNSSNLASSTPAQVNLLSNISLYSNQPQQQQFYLPPPMQLLQEQTIEESNNLPCFAQSNIIQESSLLTAPSPIQKLNKENLSYQNLENQTQQVNQQSQQQQQTKPNQDIPLQLNDANIEVQNQNQDNNNKIIEESQNNNPKQNNNLSGSINIFKFLSSSRVSFGLNDTSSILCNQQRQDLNDDFKDQNENDTREKRISFSQPLFKQQSYDLSQKDQQKNQLQVEGIQQKKDQNKSKIFEEDDNLSELQQFKSQTQKKFVEFPSVPQTPIAANQNTPKDNNLFQQPFQIDNSNFQFTNSQTNTKKWVEFPQLTESTSKDQIKENQINLVQPSDNKPLISSKQTLNNFQSQSSNVNTQQINELQNIYSVKSVINQIENQSPSDSNDLNIQSNQNDSENASKSSQDQNNIPNTKAVSISGNLREQLQQNNKIEVESEEASQSPSKQDKETLQFTIQQKKHQQQIINQILKRRATLEIDDILGGDKQKQDNELTSRKKQHTEDQFETQKIQNTEITLFNQKKIQTLSQNNQEIEIEQDKQGKLEEQKEQNLEKIQSEKSQLDLESEKEKWCLLELLFLYYPKYCNDQTDKNLQKVIMIAFLDQIFRPLLVKFYSTYFDLIIETSKFEFYLWKICFQFFNESLESDFVINNTVMIEKVVKGVEEITQDFKTKNYGQTINKRKILETIVLAFLQQRNAKYYGRTNRKLLQLYLESMSQSNLMTHISFDHSCEYLNFEAILTRISQLINRNVRSIYHIDSQTFIHISQSILNQLNNFINGPLFIEFVLQFSVPSVQHLKKKDDGQDAEKIYPFFNNKVRIFLIYFAQFYVESTSPVASQVSSFTVSQQNLNSNQLQMQGSSRQSFTNIQANPSQYLGRLSFCSGTQLDSQNNSNNSQSVSPDNLGENFEFYTLIKQYLPNEYGSNESIDNLLINLTGYLTKVLYFVELKERNYDLNDPTAHLLAEEEGYDNPNSELTLLQLYKSSKLYDYDFSCLQFIFTLIPNNSLTLQAMWQAIQSLIIREKNTKQQQLHLFDLSVEKIISDPVCQLNVEYFLFTLCNICINSISLLNALSPNQKLQNVSWMKQSVEFAVIMSFFDKPLQDFYQVKENLKERFEINVQYLDLEGCVSKVAEWDENHKKFRLKKEFQNMFEPYYAERNRGLANDMYQTLKQQMQKDFQSDLILGNMLEFMETKRCHNEKKSKRNIFSSNQSLLLRNINFLQFLSKICENLQEISAINMNIAKHAVKLLQIIFIRSSIDRKNHQIINQNQDKSSQQGYNTQQAAMNNSSQQQQQSQQSVNGLLQEDLYLFRLFVSNQKIKEQLTNYSSGKEDDLKRSTKKIINIFNAFQDIYQKENSIILMQIRRRNSSVDEENKKSEIKNQQQRIMEEFRKKQQNFLQKSNSNNVNKLANNNLSSSVQTNQDLICSSQSISQIKQNDALRITSNPSFACLMDQNDEASNFQVSDINLHSSHDIYKAKRSNPPLPPECLICRTTSTERSAVLVIPCYLAPDNLFNYFLKESFCNARLQTVQQQDDANASNLDVIQNQIDLKKSKFSWSFTGCTHQVHSKCHLDAQQNLSIKKKARSNHENKLNLNESFCAHCKSLLNIRLINIEYFLNSYDFSNMIERLNNSPQLIRTESSQSLAAVQQAEAIKENKMNHNNQIDQNSSDKGLNNSRDNTKLANSNNTPQTGYLSLPEIIQEVTMIQEELVAPKSIRNQIREDIDEQCKQEIEDLFSQLRKEIEMVSAGEDLGTIFQKCAYFMSERYLNKDVISYIQKELPMSKSVILNFAVLLQQNPPSMMAIKYIKNRLIGKLQSMKNLNHLILRQLDKNDSIDEIFVEILIDVLYIGFLYDPLQQKTANSFSIYEEKGRQRPRDGFEWTFVIVTSLLKIIKMNVVIQVACLLQASTSSSFDQNPQQIIGFTNILESIKANSQFRASLFNMVRPFIQMLVCFLLTVFPFSQTQLELLQKNILLDEDEYVHYENILSKEFMTIDPIQTIQVTGGELFLKNFLEILQNKEIQAKLQQFFIHNPFREFKLVQLPLSYSDFHKAYFFRKCSQCNFFPKVKGSDLHICLICGEVLCSYKCAPKQQSNQPKKKQKLINNSELNKISMMQIEQEEIQNDIYDKFFSNLDSSDFDYDPGNLSRHAIQKHCGKSAFLNIQRTTYILIDFPKAIQFHTKVFANRIGIPFLTGKPLIDWNKYFIDKKLIDHITQIIQDRQLSQYIRHQLMIKQSENAPKTFNLMTQLP</sequence>
<comment type="pathway">
    <text evidence="5">Protein modification; protein ubiquitination.</text>
</comment>
<dbReference type="PROSITE" id="PS51157">
    <property type="entry name" value="ZF_UBR"/>
    <property type="match status" value="1"/>
</dbReference>
<dbReference type="GO" id="GO:0016567">
    <property type="term" value="P:protein ubiquitination"/>
    <property type="evidence" value="ECO:0007669"/>
    <property type="project" value="UniProtKB-UniRule"/>
</dbReference>
<dbReference type="Pfam" id="PF02207">
    <property type="entry name" value="zf-UBR"/>
    <property type="match status" value="1"/>
</dbReference>
<feature type="region of interest" description="Disordered" evidence="7">
    <location>
        <begin position="288"/>
        <end position="322"/>
    </location>
</feature>
<evidence type="ECO:0000256" key="3">
    <source>
        <dbReference type="ARBA" id="ARBA00022833"/>
    </source>
</evidence>
<evidence type="ECO:0000256" key="6">
    <source>
        <dbReference type="SAM" id="Coils"/>
    </source>
</evidence>
<dbReference type="GO" id="GO:0061630">
    <property type="term" value="F:ubiquitin protein ligase activity"/>
    <property type="evidence" value="ECO:0007669"/>
    <property type="project" value="UniProtKB-UniRule"/>
</dbReference>
<dbReference type="Gene3D" id="2.10.110.30">
    <property type="match status" value="1"/>
</dbReference>
<feature type="coiled-coil region" evidence="6">
    <location>
        <begin position="638"/>
        <end position="695"/>
    </location>
</feature>
<dbReference type="STRING" id="312017.I7MIR5"/>
<keyword evidence="5" id="KW-0833">Ubl conjugation pathway</keyword>
<feature type="compositionally biased region" description="Polar residues" evidence="7">
    <location>
        <begin position="2214"/>
        <end position="2244"/>
    </location>
</feature>
<dbReference type="UniPathway" id="UPA00143"/>
<keyword evidence="6" id="KW-0175">Coiled coil</keyword>
<feature type="coiled-coil region" evidence="6">
    <location>
        <begin position="1084"/>
        <end position="1122"/>
    </location>
</feature>
<feature type="region of interest" description="Disordered" evidence="7">
    <location>
        <begin position="1823"/>
        <end position="1851"/>
    </location>
</feature>
<evidence type="ECO:0000313" key="9">
    <source>
        <dbReference type="EMBL" id="EAR94183.2"/>
    </source>
</evidence>
<dbReference type="PANTHER" id="PTHR21497:SF24">
    <property type="entry name" value="E3 UBIQUITIN-PROTEIN LIGASE UBR1"/>
    <property type="match status" value="1"/>
</dbReference>
<dbReference type="GeneID" id="7834026"/>
<evidence type="ECO:0000256" key="2">
    <source>
        <dbReference type="ARBA" id="ARBA00022771"/>
    </source>
</evidence>
<feature type="compositionally biased region" description="Polar residues" evidence="7">
    <location>
        <begin position="938"/>
        <end position="990"/>
    </location>
</feature>
<reference evidence="10" key="1">
    <citation type="journal article" date="2006" name="PLoS Biol.">
        <title>Macronuclear genome sequence of the ciliate Tetrahymena thermophila, a model eukaryote.</title>
        <authorList>
            <person name="Eisen J.A."/>
            <person name="Coyne R.S."/>
            <person name="Wu M."/>
            <person name="Wu D."/>
            <person name="Thiagarajan M."/>
            <person name="Wortman J.R."/>
            <person name="Badger J.H."/>
            <person name="Ren Q."/>
            <person name="Amedeo P."/>
            <person name="Jones K.M."/>
            <person name="Tallon L.J."/>
            <person name="Delcher A.L."/>
            <person name="Salzberg S.L."/>
            <person name="Silva J.C."/>
            <person name="Haas B.J."/>
            <person name="Majoros W.H."/>
            <person name="Farzad M."/>
            <person name="Carlton J.M."/>
            <person name="Smith R.K. Jr."/>
            <person name="Garg J."/>
            <person name="Pearlman R.E."/>
            <person name="Karrer K.M."/>
            <person name="Sun L."/>
            <person name="Manning G."/>
            <person name="Elde N.C."/>
            <person name="Turkewitz A.P."/>
            <person name="Asai D.J."/>
            <person name="Wilkes D.E."/>
            <person name="Wang Y."/>
            <person name="Cai H."/>
            <person name="Collins K."/>
            <person name="Stewart B.A."/>
            <person name="Lee S.R."/>
            <person name="Wilamowska K."/>
            <person name="Weinberg Z."/>
            <person name="Ruzzo W.L."/>
            <person name="Wloga D."/>
            <person name="Gaertig J."/>
            <person name="Frankel J."/>
            <person name="Tsao C.-C."/>
            <person name="Gorovsky M.A."/>
            <person name="Keeling P.J."/>
            <person name="Waller R.F."/>
            <person name="Patron N.J."/>
            <person name="Cherry J.M."/>
            <person name="Stover N.A."/>
            <person name="Krieger C.J."/>
            <person name="del Toro C."/>
            <person name="Ryder H.F."/>
            <person name="Williamson S.C."/>
            <person name="Barbeau R.A."/>
            <person name="Hamilton E.P."/>
            <person name="Orias E."/>
        </authorList>
    </citation>
    <scope>NUCLEOTIDE SEQUENCE [LARGE SCALE GENOMIC DNA]</scope>
    <source>
        <strain evidence="10">SB210</strain>
    </source>
</reference>
<feature type="region of interest" description="Disordered" evidence="7">
    <location>
        <begin position="1"/>
        <end position="46"/>
    </location>
</feature>
<evidence type="ECO:0000259" key="8">
    <source>
        <dbReference type="PROSITE" id="PS51157"/>
    </source>
</evidence>
<dbReference type="EC" id="2.3.2.27" evidence="5"/>
<dbReference type="Proteomes" id="UP000009168">
    <property type="component" value="Unassembled WGS sequence"/>
</dbReference>
<proteinExistence type="inferred from homology"/>
<feature type="compositionally biased region" description="Polar residues" evidence="7">
    <location>
        <begin position="1823"/>
        <end position="1842"/>
    </location>
</feature>
<evidence type="ECO:0000313" key="10">
    <source>
        <dbReference type="Proteomes" id="UP000009168"/>
    </source>
</evidence>
<feature type="compositionally biased region" description="Low complexity" evidence="7">
    <location>
        <begin position="30"/>
        <end position="40"/>
    </location>
</feature>
<keyword evidence="5" id="KW-0808">Transferase</keyword>
<feature type="compositionally biased region" description="Basic residues" evidence="7">
    <location>
        <begin position="291"/>
        <end position="301"/>
    </location>
</feature>
<feature type="domain" description="UBR-type" evidence="8">
    <location>
        <begin position="107"/>
        <end position="179"/>
    </location>
</feature>
<gene>
    <name evidence="9" type="ORF">TTHERM_00522500</name>
</gene>
<feature type="region of interest" description="Disordered" evidence="7">
    <location>
        <begin position="742"/>
        <end position="764"/>
    </location>
</feature>
<dbReference type="KEGG" id="tet:TTHERM_00522500"/>
<evidence type="ECO:0000256" key="1">
    <source>
        <dbReference type="ARBA" id="ARBA00022723"/>
    </source>
</evidence>
<keyword evidence="10" id="KW-1185">Reference proteome</keyword>
<dbReference type="EMBL" id="GG662717">
    <property type="protein sequence ID" value="EAR94183.2"/>
    <property type="molecule type" value="Genomic_DNA"/>
</dbReference>
<feature type="region of interest" description="Disordered" evidence="7">
    <location>
        <begin position="938"/>
        <end position="1010"/>
    </location>
</feature>
<dbReference type="GO" id="GO:0008270">
    <property type="term" value="F:zinc ion binding"/>
    <property type="evidence" value="ECO:0007669"/>
    <property type="project" value="UniProtKB-UniRule"/>
</dbReference>
<dbReference type="InterPro" id="IPR039164">
    <property type="entry name" value="UBR1-like"/>
</dbReference>
<feature type="zinc finger region" description="UBR-type" evidence="4">
    <location>
        <begin position="107"/>
        <end position="179"/>
    </location>
</feature>
<dbReference type="SMART" id="SM00396">
    <property type="entry name" value="ZnF_UBR1"/>
    <property type="match status" value="1"/>
</dbReference>
<comment type="catalytic activity">
    <reaction evidence="5">
        <text>S-ubiquitinyl-[E2 ubiquitin-conjugating enzyme]-L-cysteine + [acceptor protein]-L-lysine = [E2 ubiquitin-conjugating enzyme]-L-cysteine + N(6)-ubiquitinyl-[acceptor protein]-L-lysine.</text>
        <dbReference type="EC" id="2.3.2.27"/>
    </reaction>
</comment>
<feature type="compositionally biased region" description="Low complexity" evidence="7">
    <location>
        <begin position="310"/>
        <end position="322"/>
    </location>
</feature>
<feature type="compositionally biased region" description="Basic and acidic residues" evidence="7">
    <location>
        <begin position="742"/>
        <end position="759"/>
    </location>
</feature>
<keyword evidence="1 5" id="KW-0479">Metal-binding</keyword>
<comment type="function">
    <text evidence="5">Ubiquitin ligase protein which is a component of the N-end rule pathway. Recognizes and binds to proteins bearing specific N-terminal residues that are destabilizing according to the N-end rule, leading to their ubiquitination and subsequent degradation.</text>
</comment>
<dbReference type="GO" id="GO:0000151">
    <property type="term" value="C:ubiquitin ligase complex"/>
    <property type="evidence" value="ECO:0007669"/>
    <property type="project" value="TreeGrafter"/>
</dbReference>
<dbReference type="CDD" id="cd19670">
    <property type="entry name" value="UBR-box_UBR1_2_3"/>
    <property type="match status" value="1"/>
</dbReference>
<keyword evidence="2 5" id="KW-0863">Zinc-finger</keyword>
<name>I7MIR5_TETTS</name>